<evidence type="ECO:0008006" key="3">
    <source>
        <dbReference type="Google" id="ProtNLM"/>
    </source>
</evidence>
<gene>
    <name evidence="1" type="ORF">Aargi30884_02020</name>
</gene>
<dbReference type="AlphaFoldDB" id="A0A6N4TEW8"/>
<sequence>MKKRILIEVFIPILSLRFLMEVTLSLKIEEMKEMIYKNLEYITQKDIPIKMFMYVYNERSKQIMHPEQYLYESDIAYGDCLLLI</sequence>
<organism evidence="1 2">
    <name type="scientific">Amedibacterium intestinale</name>
    <dbReference type="NCBI Taxonomy" id="2583452"/>
    <lineage>
        <taxon>Bacteria</taxon>
        <taxon>Bacillati</taxon>
        <taxon>Bacillota</taxon>
        <taxon>Erysipelotrichia</taxon>
        <taxon>Erysipelotrichales</taxon>
        <taxon>Erysipelotrichaceae</taxon>
        <taxon>Amedibacterium</taxon>
    </lineage>
</organism>
<keyword evidence="2" id="KW-1185">Reference proteome</keyword>
<name>A0A6N4TEW8_9FIRM</name>
<evidence type="ECO:0000313" key="2">
    <source>
        <dbReference type="Proteomes" id="UP000464754"/>
    </source>
</evidence>
<accession>A0A6N4TEW8</accession>
<dbReference type="Proteomes" id="UP000464754">
    <property type="component" value="Chromosome"/>
</dbReference>
<dbReference type="RefSeq" id="WP_118277826.1">
    <property type="nucleotide sequence ID" value="NZ_AP019695.1"/>
</dbReference>
<proteinExistence type="predicted"/>
<evidence type="ECO:0000313" key="1">
    <source>
        <dbReference type="EMBL" id="BBK21299.1"/>
    </source>
</evidence>
<dbReference type="EMBL" id="AP019695">
    <property type="protein sequence ID" value="BBK21299.1"/>
    <property type="molecule type" value="Genomic_DNA"/>
</dbReference>
<protein>
    <recommendedName>
        <fullName evidence="3">Ubiquitin-like domain-containing protein</fullName>
    </recommendedName>
</protein>
<reference evidence="2" key="1">
    <citation type="submission" date="2019-05" db="EMBL/GenBank/DDBJ databases">
        <title>Complete genome sequencing of Absiella argi strain JCM 30884.</title>
        <authorList>
            <person name="Sakamoto M."/>
            <person name="Murakami T."/>
            <person name="Mori H."/>
        </authorList>
    </citation>
    <scope>NUCLEOTIDE SEQUENCE [LARGE SCALE GENOMIC DNA]</scope>
    <source>
        <strain evidence="2">JCM 30884</strain>
    </source>
</reference>
<dbReference type="KEGG" id="aarg:Aargi30884_02020"/>